<dbReference type="Gene3D" id="2.60.40.10">
    <property type="entry name" value="Immunoglobulins"/>
    <property type="match status" value="2"/>
</dbReference>
<feature type="domain" description="Pesticidal crystal protein Cry22Aa Ig-like" evidence="3">
    <location>
        <begin position="486"/>
        <end position="558"/>
    </location>
</feature>
<dbReference type="Gene3D" id="2.60.40.740">
    <property type="match status" value="1"/>
</dbReference>
<evidence type="ECO:0008006" key="6">
    <source>
        <dbReference type="Google" id="ProtNLM"/>
    </source>
</evidence>
<sequence>MKIMTKKTKILIEKLAVFALMFAILYPVNLIFSEIPRVSASTATTPDCLSPDTLGDTTNIVLGESWDGGQFNLQSVFNSLGYSIDVVNNQTHYQTWTPLKDNTIITVKSVFHKSGYEEVFGYLRDGGTFNPIFRNGEVPQYPDVPLLSHGQSIDINIDGKDPIVFAIFVSDTGLFRYSKNSQNDSAGSKFSVTYDTDALIEDYLIAFEDLPVLGEHVGDNDYNDTIALVVPKNCSDDHINQPPILTRIGANPISIFIGGIFTDPGATAEDPEDGDITANIVVTGTVDTNTVGSYTLTYNVLDSDGLAATPVTRVVNVEPVMAINATLIVTKIVCDSESDLPNWGGGGPDISSTTASQFLNSHPNCRPQADWDFQWATSSNPNPGSNAGLGPYPWTTFGSTNSDGMISTYIPTNQGQIRVREVFKDDYIPFTDDTIHDLSAEIYCHTDVGFYDNYDFVTFALPDGTYYCVAWNVKINHPPVNHSPVITLIGANPASVNVGDIYNDVGAAALDLEDGDITADIVATSTVNTTIAGSYTVTYNVSDSQGLAATPVSRTVNVLDVTSPVKGTITFCLIVADNQNVIATSSNDLPGGSFAINLASTTDFSISTLSKVWNARTFNPNRHIILSSDDADCVTFNDLEFGSYYYSELSVSGSLWNTPKYNDQNTQPVNNVFDFFLYSPELFNATTTDDANRNLNSDGNIVLTADGREKTLVMYNIYNPVPTCTENCVENNANISVVKVADRTTASMGDTVVYTITLTNHGPDNATNVFLTDIIPSELNLVSATTSLGSFATTTGIWTVGDLINASSTILTITAIIKEGTGGLIITNTAIASSTQNDPNTDDNTSSVRVTVNIPQTPCTVNCGGGGGGGGGGGATPNGPIVGSFGGTTPVPQVAGASTSSCYYLYDYLRKDFNNNPVEVRKLQIFLRDLEGFSDMKITGVYDDQTIKYLNAFQVRYFSDILEPWGHTGPTEYTYILTKKKVNEIYCRMAFPVTSLQQLEIDTFRNFLLSLRNAGINTFPQSVELVSPPDTDNNFGISSGTPEVADDFTEDLKNGGRKIANMALAFLTWPLQSYFGELFDRGFSLLDLLLLLIIIIISYLWYKERRNNKKIEDINKEIDLK</sequence>
<dbReference type="AlphaFoldDB" id="A0A1G2UUR0"/>
<evidence type="ECO:0000313" key="4">
    <source>
        <dbReference type="EMBL" id="OHB13104.1"/>
    </source>
</evidence>
<evidence type="ECO:0000256" key="1">
    <source>
        <dbReference type="SAM" id="Phobius"/>
    </source>
</evidence>
<dbReference type="InterPro" id="IPR032179">
    <property type="entry name" value="Cry22Aa_Ig-like"/>
</dbReference>
<dbReference type="Pfam" id="PF01345">
    <property type="entry name" value="DUF11"/>
    <property type="match status" value="1"/>
</dbReference>
<dbReference type="InterPro" id="IPR051172">
    <property type="entry name" value="Chlamydia_OmcB"/>
</dbReference>
<dbReference type="NCBIfam" id="TIGR01451">
    <property type="entry name" value="B_ant_repeat"/>
    <property type="match status" value="1"/>
</dbReference>
<evidence type="ECO:0000259" key="3">
    <source>
        <dbReference type="Pfam" id="PF16403"/>
    </source>
</evidence>
<evidence type="ECO:0000259" key="2">
    <source>
        <dbReference type="Pfam" id="PF01345"/>
    </source>
</evidence>
<keyword evidence="1" id="KW-0472">Membrane</keyword>
<dbReference type="PANTHER" id="PTHR34819:SF3">
    <property type="entry name" value="CELL SURFACE PROTEIN"/>
    <property type="match status" value="1"/>
</dbReference>
<keyword evidence="1" id="KW-0812">Transmembrane</keyword>
<dbReference type="Proteomes" id="UP000176558">
    <property type="component" value="Unassembled WGS sequence"/>
</dbReference>
<name>A0A1G2UUR0_9BACT</name>
<comment type="caution">
    <text evidence="4">The sequence shown here is derived from an EMBL/GenBank/DDBJ whole genome shotgun (WGS) entry which is preliminary data.</text>
</comment>
<dbReference type="EMBL" id="MHWT01000004">
    <property type="protein sequence ID" value="OHB13104.1"/>
    <property type="molecule type" value="Genomic_DNA"/>
</dbReference>
<proteinExistence type="predicted"/>
<feature type="transmembrane region" description="Helical" evidence="1">
    <location>
        <begin position="1082"/>
        <end position="1102"/>
    </location>
</feature>
<protein>
    <recommendedName>
        <fullName evidence="6">Pesticidal crystal protein Cry22Aa Ig-like domain-containing protein</fullName>
    </recommendedName>
</protein>
<reference evidence="4 5" key="1">
    <citation type="journal article" date="2016" name="Nat. Commun.">
        <title>Thousands of microbial genomes shed light on interconnected biogeochemical processes in an aquifer system.</title>
        <authorList>
            <person name="Anantharaman K."/>
            <person name="Brown C.T."/>
            <person name="Hug L.A."/>
            <person name="Sharon I."/>
            <person name="Castelle C.J."/>
            <person name="Probst A.J."/>
            <person name="Thomas B.C."/>
            <person name="Singh A."/>
            <person name="Wilkins M.J."/>
            <person name="Karaoz U."/>
            <person name="Brodie E.L."/>
            <person name="Williams K.H."/>
            <person name="Hubbard S.S."/>
            <person name="Banfield J.F."/>
        </authorList>
    </citation>
    <scope>NUCLEOTIDE SEQUENCE [LARGE SCALE GENOMIC DNA]</scope>
</reference>
<accession>A0A1G2UUR0</accession>
<keyword evidence="1" id="KW-1133">Transmembrane helix</keyword>
<dbReference type="InterPro" id="IPR013783">
    <property type="entry name" value="Ig-like_fold"/>
</dbReference>
<feature type="domain" description="DUF11" evidence="2">
    <location>
        <begin position="735"/>
        <end position="850"/>
    </location>
</feature>
<feature type="domain" description="Pesticidal crystal protein Cry22Aa Ig-like" evidence="3">
    <location>
        <begin position="247"/>
        <end position="317"/>
    </location>
</feature>
<dbReference type="Pfam" id="PF16403">
    <property type="entry name" value="Bact_surface_Ig-like"/>
    <property type="match status" value="2"/>
</dbReference>
<evidence type="ECO:0000313" key="5">
    <source>
        <dbReference type="Proteomes" id="UP000176558"/>
    </source>
</evidence>
<dbReference type="PANTHER" id="PTHR34819">
    <property type="entry name" value="LARGE CYSTEINE-RICH PERIPLASMIC PROTEIN OMCB"/>
    <property type="match status" value="1"/>
</dbReference>
<organism evidence="4 5">
    <name type="scientific">Candidatus Zambryskibacteria bacterium RIFCSPLOWO2_12_FULL_39_23</name>
    <dbReference type="NCBI Taxonomy" id="1802776"/>
    <lineage>
        <taxon>Bacteria</taxon>
        <taxon>Candidatus Zambryskiibacteriota</taxon>
    </lineage>
</organism>
<gene>
    <name evidence="4" type="ORF">A3G99_01690</name>
</gene>
<dbReference type="InterPro" id="IPR047589">
    <property type="entry name" value="DUF11_rpt"/>
</dbReference>
<dbReference type="InterPro" id="IPR001434">
    <property type="entry name" value="OmcB-like_DUF11"/>
</dbReference>